<organism evidence="7 9">
    <name type="scientific">Paramecium tetraurelia</name>
    <dbReference type="NCBI Taxonomy" id="5888"/>
    <lineage>
        <taxon>Eukaryota</taxon>
        <taxon>Sar</taxon>
        <taxon>Alveolata</taxon>
        <taxon>Ciliophora</taxon>
        <taxon>Intramacronucleata</taxon>
        <taxon>Oligohymenophorea</taxon>
        <taxon>Peniculida</taxon>
        <taxon>Parameciidae</taxon>
        <taxon>Paramecium</taxon>
    </lineage>
</organism>
<evidence type="ECO:0000256" key="1">
    <source>
        <dbReference type="ARBA" id="ARBA00022723"/>
    </source>
</evidence>
<proteinExistence type="predicted"/>
<protein>
    <submittedName>
        <fullName evidence="8">Chromosome undetermined scaffold_1, whole genome shotgun sequence</fullName>
    </submittedName>
</protein>
<dbReference type="GeneID" id="79574123"/>
<gene>
    <name evidence="8" type="ORF">GSPATT00000040001</name>
    <name evidence="7" type="ORF">PTMB.430</name>
</gene>
<dbReference type="PANTHER" id="PTHR45798:SF97">
    <property type="entry name" value="ALCOHOL-SENSITIVE RING FINGER PROTEIN 1"/>
    <property type="match status" value="1"/>
</dbReference>
<dbReference type="RefSeq" id="XP_001423003.1">
    <property type="nucleotide sequence ID" value="XM_001422966.1"/>
</dbReference>
<dbReference type="RefSeq" id="XP_001347256.1">
    <property type="nucleotide sequence ID" value="XM_001347220.1"/>
</dbReference>
<dbReference type="KEGG" id="ptm:PTMB.430"/>
<feature type="transmembrane region" description="Helical" evidence="5">
    <location>
        <begin position="194"/>
        <end position="216"/>
    </location>
</feature>
<reference evidence="7 9" key="1">
    <citation type="journal article" date="2004" name="Curr. Biol.">
        <title>High coding density on the largest Paramecium tetraurelia somatic chromosome.</title>
        <authorList>
            <person name="Zagulski M."/>
            <person name="Nowak J.K."/>
            <person name="Le Mouel A."/>
            <person name="Nowacki M."/>
            <person name="Migdalski A."/>
            <person name="Gromadka R."/>
            <person name="Noel B."/>
            <person name="Blanc I."/>
            <person name="Dessen P."/>
            <person name="Wincker P."/>
            <person name="Keller A.M."/>
            <person name="Cohen J."/>
            <person name="Meyer E."/>
            <person name="Sperling L."/>
        </authorList>
    </citation>
    <scope>NUCLEOTIDE SEQUENCE [LARGE SCALE GENOMIC DNA]</scope>
    <source>
        <strain evidence="7 9">Stock d4-2</strain>
    </source>
</reference>
<reference evidence="8" key="3">
    <citation type="submission" date="2006-03" db="EMBL/GenBank/DDBJ databases">
        <authorList>
            <consortium name="Genoscope"/>
        </authorList>
    </citation>
    <scope>NUCLEOTIDE SEQUENCE</scope>
    <source>
        <strain evidence="8">Stock d4-2</strain>
    </source>
</reference>
<sequence>MKSSQQLIFGQVKQQSRISSYLNLYEYNESSVIGIQSLQETDVTIQYSYQTTEECFYDCKNDSECRNSFCICREQQIGNDCHLVLDNIQTQYMFQGFKMYYLDIKQYYNLDYVLKFQSNSKYITYCIIDSMNPNLIQLNVNSILNITKSDIASCQKKIESFQKQFNQTVNFYYLVYFDNLEITYLNQSNDAADAYQLIIILTTIIGTLLFLIIVCTMRSKFQKKSRVPKRINLEPKNLDENAIITLMNRFCPSQEYGALITRQNKYLVYEKCSICQDTYNHGTQIRLTFCEHLFHTPCIDKWLDNHKVIFQVIQQYCPECQSPFDLINIRMQCKSQKQLEMLQWSYRMDEVIMKNDPLVNQSNQHQSFSQVESIRNSLAFEYHN</sequence>
<dbReference type="AlphaFoldDB" id="Q6BFE1"/>
<keyword evidence="5" id="KW-1133">Transmembrane helix</keyword>
<dbReference type="InterPro" id="IPR052788">
    <property type="entry name" value="RING-type_E3_ligase_ATL"/>
</dbReference>
<reference evidence="8 9" key="2">
    <citation type="journal article" date="2006" name="Nature">
        <title>Global trends of whole-genome duplications revealed by the ciliate Paramecium tetraurelia.</title>
        <authorList>
            <consortium name="Genoscope"/>
            <person name="Aury J.-M."/>
            <person name="Jaillon O."/>
            <person name="Duret L."/>
            <person name="Noel B."/>
            <person name="Jubin C."/>
            <person name="Porcel B.M."/>
            <person name="Segurens B."/>
            <person name="Daubin V."/>
            <person name="Anthouard V."/>
            <person name="Aiach N."/>
            <person name="Arnaiz O."/>
            <person name="Billaut A."/>
            <person name="Beisson J."/>
            <person name="Blanc I."/>
            <person name="Bouhouche K."/>
            <person name="Camara F."/>
            <person name="Duharcourt S."/>
            <person name="Guigo R."/>
            <person name="Gogendeau D."/>
            <person name="Katinka M."/>
            <person name="Keller A.-M."/>
            <person name="Kissmehl R."/>
            <person name="Klotz C."/>
            <person name="Koll F."/>
            <person name="Le Moue A."/>
            <person name="Lepere C."/>
            <person name="Malinsky S."/>
            <person name="Nowacki M."/>
            <person name="Nowak J.K."/>
            <person name="Plattner H."/>
            <person name="Poulain J."/>
            <person name="Ruiz F."/>
            <person name="Serrano V."/>
            <person name="Zagulski M."/>
            <person name="Dessen P."/>
            <person name="Betermier M."/>
            <person name="Weissenbach J."/>
            <person name="Scarpelli C."/>
            <person name="Schachter V."/>
            <person name="Sperling L."/>
            <person name="Meyer E."/>
            <person name="Cohen J."/>
            <person name="Wincker P."/>
        </authorList>
    </citation>
    <scope>NUCLEOTIDE SEQUENCE [LARGE SCALE GENOMIC DNA]</scope>
    <source>
        <strain evidence="8 9">Stock d4-2</strain>
    </source>
</reference>
<dbReference type="KEGG" id="ptm:GSPATT00000040001"/>
<dbReference type="OrthoDB" id="8062037at2759"/>
<dbReference type="OMA" id="CICREQQ"/>
<dbReference type="Proteomes" id="UP000000600">
    <property type="component" value="Unassembled WGS sequence"/>
</dbReference>
<keyword evidence="3" id="KW-0862">Zinc</keyword>
<dbReference type="HOGENOM" id="CLU_742840_0_0_1"/>
<evidence type="ECO:0000256" key="4">
    <source>
        <dbReference type="PROSITE-ProRule" id="PRU00175"/>
    </source>
</evidence>
<dbReference type="GO" id="GO:0061630">
    <property type="term" value="F:ubiquitin protein ligase activity"/>
    <property type="evidence" value="ECO:0000318"/>
    <property type="project" value="GO_Central"/>
</dbReference>
<evidence type="ECO:0000259" key="6">
    <source>
        <dbReference type="PROSITE" id="PS50089"/>
    </source>
</evidence>
<dbReference type="Gene3D" id="3.30.40.10">
    <property type="entry name" value="Zinc/RING finger domain, C3HC4 (zinc finger)"/>
    <property type="match status" value="1"/>
</dbReference>
<dbReference type="EMBL" id="CR548612">
    <property type="protein sequence ID" value="CAH03630.1"/>
    <property type="molecule type" value="Genomic_DNA"/>
</dbReference>
<dbReference type="InterPro" id="IPR001841">
    <property type="entry name" value="Znf_RING"/>
</dbReference>
<evidence type="ECO:0000256" key="5">
    <source>
        <dbReference type="SAM" id="Phobius"/>
    </source>
</evidence>
<evidence type="ECO:0000256" key="2">
    <source>
        <dbReference type="ARBA" id="ARBA00022771"/>
    </source>
</evidence>
<keyword evidence="9" id="KW-1185">Reference proteome</keyword>
<keyword evidence="2 4" id="KW-0863">Zinc-finger</keyword>
<evidence type="ECO:0000313" key="9">
    <source>
        <dbReference type="Proteomes" id="UP000000600"/>
    </source>
</evidence>
<dbReference type="EMBL" id="CT867985">
    <property type="protein sequence ID" value="CAK55605.1"/>
    <property type="molecule type" value="Genomic_DNA"/>
</dbReference>
<evidence type="ECO:0000313" key="7">
    <source>
        <dbReference type="EMBL" id="CAH03630.1"/>
    </source>
</evidence>
<dbReference type="SMART" id="SM00184">
    <property type="entry name" value="RING"/>
    <property type="match status" value="1"/>
</dbReference>
<evidence type="ECO:0000256" key="3">
    <source>
        <dbReference type="ARBA" id="ARBA00022833"/>
    </source>
</evidence>
<reference evidence="7" key="4">
    <citation type="submission" date="2006-11" db="EMBL/GenBank/DDBJ databases">
        <title>Paramecium megabase sequencing project.</title>
        <authorList>
            <person name="Nowak J.K."/>
            <person name="Migdalski A."/>
            <person name="Gromadka R."/>
            <person name="Zagulski M."/>
        </authorList>
    </citation>
    <scope>NUCLEOTIDE SEQUENCE</scope>
    <source>
        <strain evidence="7">Stock d4-2</strain>
    </source>
</reference>
<dbReference type="InParanoid" id="Q6BFE1"/>
<dbReference type="InterPro" id="IPR013083">
    <property type="entry name" value="Znf_RING/FYVE/PHD"/>
</dbReference>
<dbReference type="PROSITE" id="PS50089">
    <property type="entry name" value="ZF_RING_2"/>
    <property type="match status" value="1"/>
</dbReference>
<dbReference type="Pfam" id="PF13639">
    <property type="entry name" value="zf-RING_2"/>
    <property type="match status" value="1"/>
</dbReference>
<keyword evidence="5" id="KW-0812">Transmembrane</keyword>
<dbReference type="GO" id="GO:0008270">
    <property type="term" value="F:zinc ion binding"/>
    <property type="evidence" value="ECO:0007669"/>
    <property type="project" value="UniProtKB-KW"/>
</dbReference>
<keyword evidence="1" id="KW-0479">Metal-binding</keyword>
<keyword evidence="5" id="KW-0472">Membrane</keyword>
<evidence type="ECO:0000313" key="8">
    <source>
        <dbReference type="EMBL" id="CAK55605.1"/>
    </source>
</evidence>
<feature type="domain" description="RING-type" evidence="6">
    <location>
        <begin position="272"/>
        <end position="321"/>
    </location>
</feature>
<dbReference type="PANTHER" id="PTHR45798">
    <property type="entry name" value="RING-H2 FINGER PROTEIN ATL61-RELATED-RELATED"/>
    <property type="match status" value="1"/>
</dbReference>
<dbReference type="SUPFAM" id="SSF57850">
    <property type="entry name" value="RING/U-box"/>
    <property type="match status" value="1"/>
</dbReference>
<accession>Q6BFE1</accession>
<dbReference type="STRING" id="5888.Q6BFE1"/>
<name>Q6BFE1_PARTE</name>
<dbReference type="GeneID" id="5008784"/>